<evidence type="ECO:0000256" key="4">
    <source>
        <dbReference type="ARBA" id="ARBA00022669"/>
    </source>
</evidence>
<dbReference type="Gene3D" id="3.10.50.10">
    <property type="match status" value="1"/>
</dbReference>
<dbReference type="SMART" id="SM00636">
    <property type="entry name" value="Glyco_18"/>
    <property type="match status" value="1"/>
</dbReference>
<accession>A0A401Q3Q6</accession>
<evidence type="ECO:0000259" key="9">
    <source>
        <dbReference type="PROSITE" id="PS51910"/>
    </source>
</evidence>
<dbReference type="InterPro" id="IPR001223">
    <property type="entry name" value="Glyco_hydro18_cat"/>
</dbReference>
<evidence type="ECO:0000256" key="1">
    <source>
        <dbReference type="ARBA" id="ARBA00000822"/>
    </source>
</evidence>
<feature type="non-terminal residue" evidence="10">
    <location>
        <position position="1"/>
    </location>
</feature>
<gene>
    <name evidence="10" type="ORF">scyTo_0019643</name>
</gene>
<dbReference type="STRING" id="75743.A0A401Q3Q6"/>
<organism evidence="10 11">
    <name type="scientific">Scyliorhinus torazame</name>
    <name type="common">Cloudy catshark</name>
    <name type="synonym">Catulus torazame</name>
    <dbReference type="NCBI Taxonomy" id="75743"/>
    <lineage>
        <taxon>Eukaryota</taxon>
        <taxon>Metazoa</taxon>
        <taxon>Chordata</taxon>
        <taxon>Craniata</taxon>
        <taxon>Vertebrata</taxon>
        <taxon>Chondrichthyes</taxon>
        <taxon>Elasmobranchii</taxon>
        <taxon>Galeomorphii</taxon>
        <taxon>Galeoidea</taxon>
        <taxon>Carcharhiniformes</taxon>
        <taxon>Scyliorhinidae</taxon>
        <taxon>Scyliorhinus</taxon>
    </lineage>
</organism>
<feature type="domain" description="GH18" evidence="9">
    <location>
        <begin position="1"/>
        <end position="227"/>
    </location>
</feature>
<evidence type="ECO:0000313" key="11">
    <source>
        <dbReference type="Proteomes" id="UP000288216"/>
    </source>
</evidence>
<dbReference type="SUPFAM" id="SSF57625">
    <property type="entry name" value="Invertebrate chitin-binding proteins"/>
    <property type="match status" value="1"/>
</dbReference>
<evidence type="ECO:0000256" key="7">
    <source>
        <dbReference type="ARBA" id="ARBA00023326"/>
    </source>
</evidence>
<dbReference type="InterPro" id="IPR029070">
    <property type="entry name" value="Chitinase_insertion_sf"/>
</dbReference>
<keyword evidence="7" id="KW-0119">Carbohydrate metabolism</keyword>
<dbReference type="PROSITE" id="PS50940">
    <property type="entry name" value="CHIT_BIND_II"/>
    <property type="match status" value="1"/>
</dbReference>
<dbReference type="InterPro" id="IPR002557">
    <property type="entry name" value="Chitin-bd_dom"/>
</dbReference>
<dbReference type="AlphaFoldDB" id="A0A401Q3Q6"/>
<keyword evidence="6" id="KW-1015">Disulfide bond</keyword>
<dbReference type="GO" id="GO:0008843">
    <property type="term" value="F:endochitinase activity"/>
    <property type="evidence" value="ECO:0007669"/>
    <property type="project" value="UniProtKB-EC"/>
</dbReference>
<proteinExistence type="inferred from homology"/>
<dbReference type="GO" id="GO:0005576">
    <property type="term" value="C:extracellular region"/>
    <property type="evidence" value="ECO:0007669"/>
    <property type="project" value="InterPro"/>
</dbReference>
<dbReference type="InterPro" id="IPR036508">
    <property type="entry name" value="Chitin-bd_dom_sf"/>
</dbReference>
<dbReference type="EMBL" id="BFAA01014821">
    <property type="protein sequence ID" value="GCB79998.1"/>
    <property type="molecule type" value="Genomic_DNA"/>
</dbReference>
<evidence type="ECO:0000313" key="10">
    <source>
        <dbReference type="EMBL" id="GCB79998.1"/>
    </source>
</evidence>
<dbReference type="InterPro" id="IPR011583">
    <property type="entry name" value="Chitinase_II/V-like_cat"/>
</dbReference>
<protein>
    <recommendedName>
        <fullName evidence="3">chitinase</fullName>
        <ecNumber evidence="3">3.2.1.14</ecNumber>
    </recommendedName>
</protein>
<keyword evidence="4" id="KW-0147">Chitin-binding</keyword>
<dbReference type="OMA" id="TSCKAQP"/>
<evidence type="ECO:0000256" key="5">
    <source>
        <dbReference type="ARBA" id="ARBA00023024"/>
    </source>
</evidence>
<comment type="similarity">
    <text evidence="2">Belongs to the glycosyl hydrolase 18 family. Chitinase class II subfamily.</text>
</comment>
<dbReference type="GO" id="GO:0008061">
    <property type="term" value="F:chitin binding"/>
    <property type="evidence" value="ECO:0007669"/>
    <property type="project" value="UniProtKB-KW"/>
</dbReference>
<dbReference type="Gene3D" id="2.170.140.10">
    <property type="entry name" value="Chitin binding domain"/>
    <property type="match status" value="1"/>
</dbReference>
<sequence>ELKKAFQQEAENTQKARLLLTAAVAANKKRIDTGYEIEKIARNVDFINLVSYGFHGAWDRFTGHISPLYRGAADKGAHANSNVNYAAKYWIRNGLPAKKLIIGFPTFGRTFVLKSSNESVGAAVTGPGPPGNYTKEAGFLSYYEICDFLKGAKSIYIMDQMASYAVKKNVWLGYDNVDSYDIKTRWLKKNKYGGAFVWTIDLDDFQNHCKQGILPLTTKLNSLLKINPGCRSFANSSSKESTKSKTGSTEIRINGAWCLNKQAGIYADPQDPARFYRCDQLTTHERCADELIFDTSCMCCNWPKKVATLPLAGAPTE</sequence>
<dbReference type="GO" id="GO:0006032">
    <property type="term" value="P:chitin catabolic process"/>
    <property type="evidence" value="ECO:0007669"/>
    <property type="project" value="UniProtKB-KW"/>
</dbReference>
<dbReference type="InterPro" id="IPR017853">
    <property type="entry name" value="GH"/>
</dbReference>
<evidence type="ECO:0000256" key="2">
    <source>
        <dbReference type="ARBA" id="ARBA00009121"/>
    </source>
</evidence>
<evidence type="ECO:0000259" key="8">
    <source>
        <dbReference type="PROSITE" id="PS50940"/>
    </source>
</evidence>
<dbReference type="InterPro" id="IPR050314">
    <property type="entry name" value="Glycosyl_Hydrlase_18"/>
</dbReference>
<dbReference type="Pfam" id="PF00704">
    <property type="entry name" value="Glyco_hydro_18"/>
    <property type="match status" value="1"/>
</dbReference>
<keyword evidence="7" id="KW-0624">Polysaccharide degradation</keyword>
<comment type="caution">
    <text evidence="10">The sequence shown here is derived from an EMBL/GenBank/DDBJ whole genome shotgun (WGS) entry which is preliminary data.</text>
</comment>
<dbReference type="PANTHER" id="PTHR11177">
    <property type="entry name" value="CHITINASE"/>
    <property type="match status" value="1"/>
</dbReference>
<dbReference type="FunFam" id="3.10.50.10:FF:000001">
    <property type="entry name" value="Chitinase 3-like 1"/>
    <property type="match status" value="1"/>
</dbReference>
<dbReference type="SUPFAM" id="SSF51445">
    <property type="entry name" value="(Trans)glycosidases"/>
    <property type="match status" value="1"/>
</dbReference>
<dbReference type="GO" id="GO:0000272">
    <property type="term" value="P:polysaccharide catabolic process"/>
    <property type="evidence" value="ECO:0007669"/>
    <property type="project" value="UniProtKB-KW"/>
</dbReference>
<dbReference type="Proteomes" id="UP000288216">
    <property type="component" value="Unassembled WGS sequence"/>
</dbReference>
<dbReference type="PANTHER" id="PTHR11177:SF248">
    <property type="entry name" value="CHITOTRIOSIDASE-1"/>
    <property type="match status" value="1"/>
</dbReference>
<dbReference type="SUPFAM" id="SSF54556">
    <property type="entry name" value="Chitinase insertion domain"/>
    <property type="match status" value="1"/>
</dbReference>
<evidence type="ECO:0000256" key="3">
    <source>
        <dbReference type="ARBA" id="ARBA00012729"/>
    </source>
</evidence>
<dbReference type="EC" id="3.2.1.14" evidence="3"/>
<keyword evidence="5" id="KW-0146">Chitin degradation</keyword>
<evidence type="ECO:0000256" key="6">
    <source>
        <dbReference type="ARBA" id="ARBA00023157"/>
    </source>
</evidence>
<dbReference type="OrthoDB" id="76388at2759"/>
<name>A0A401Q3Q6_SCYTO</name>
<dbReference type="Gene3D" id="3.20.20.80">
    <property type="entry name" value="Glycosidases"/>
    <property type="match status" value="1"/>
</dbReference>
<dbReference type="PROSITE" id="PS51910">
    <property type="entry name" value="GH18_2"/>
    <property type="match status" value="1"/>
</dbReference>
<feature type="domain" description="Chitin-binding type-2" evidence="8">
    <location>
        <begin position="255"/>
        <end position="310"/>
    </location>
</feature>
<reference evidence="10 11" key="1">
    <citation type="journal article" date="2018" name="Nat. Ecol. Evol.">
        <title>Shark genomes provide insights into elasmobranch evolution and the origin of vertebrates.</title>
        <authorList>
            <person name="Hara Y"/>
            <person name="Yamaguchi K"/>
            <person name="Onimaru K"/>
            <person name="Kadota M"/>
            <person name="Koyanagi M"/>
            <person name="Keeley SD"/>
            <person name="Tatsumi K"/>
            <person name="Tanaka K"/>
            <person name="Motone F"/>
            <person name="Kageyama Y"/>
            <person name="Nozu R"/>
            <person name="Adachi N"/>
            <person name="Nishimura O"/>
            <person name="Nakagawa R"/>
            <person name="Tanegashima C"/>
            <person name="Kiyatake I"/>
            <person name="Matsumoto R"/>
            <person name="Murakumo K"/>
            <person name="Nishida K"/>
            <person name="Terakita A"/>
            <person name="Kuratani S"/>
            <person name="Sato K"/>
            <person name="Hyodo S Kuraku.S."/>
        </authorList>
    </citation>
    <scope>NUCLEOTIDE SEQUENCE [LARGE SCALE GENOMIC DNA]</scope>
</reference>
<comment type="catalytic activity">
    <reaction evidence="1">
        <text>Random endo-hydrolysis of N-acetyl-beta-D-glucosaminide (1-&gt;4)-beta-linkages in chitin and chitodextrins.</text>
        <dbReference type="EC" id="3.2.1.14"/>
    </reaction>
</comment>
<dbReference type="Pfam" id="PF01607">
    <property type="entry name" value="CBM_14"/>
    <property type="match status" value="1"/>
</dbReference>
<keyword evidence="11" id="KW-1185">Reference proteome</keyword>